<sequence length="621" mass="67195">MSPSPIRTAVVLLLLAGFAPGAAAAPTLTPFRSEAQLVRSLDSWHAREQKRAARQRRMEKSVAGAEMPPMPAPMAAAPAMDVVSTQSASAPVEAKEAGSITNNQVQGVDEGDIVKRQGDYLIVLRRGRLFTVRVGGDRLDAVAAVDAFGPGIDPGGTWYDEMLVSDGTVAVIGYSYSRGGTEVGVFDLDAHGGLRHRATYQLRSNDYYSSRNYASRLIGHTLVFYSPMRLTPWGDWRDAMPAYRRWSGDAASSSFHRMLPATRIYRGIDDLAGEATLHTVSICHLDHPSMDCESTAVLGNEGRVFHVAEDAVYVWTAGVSNGRGTMTSTVFRLPLDGGAPSSLRTWGIPVDQMAFLQKDGWLNVLVSREGDGEGMWASRAASGDLALLRVPVTAFGDAVARADRSRYRVLPGTSGWNLHQRFIGDWLVYGDGSGERPQVQALRFASSQPVQAFSLPHSLERIDALGSDAVLVGSEADSLVFTGLRLGTSHAALAGAYRRPDAQQGDARTHGFFYRPHDAESGVLGLPILRGGEHPGASVLYLRNRSLALSPLGTLDSRQSSSLDDRCRASCVDWYGNARPIFIGERVFALMGYELVEGRIDAACIGERRRVDFGPRAQVSD</sequence>
<feature type="region of interest" description="Disordered" evidence="1">
    <location>
        <begin position="46"/>
        <end position="70"/>
    </location>
</feature>
<name>A0A5D8Z3F1_9GAMM</name>
<keyword evidence="4" id="KW-1185">Reference proteome</keyword>
<dbReference type="Pfam" id="PF09826">
    <property type="entry name" value="Beta_propel"/>
    <property type="match status" value="1"/>
</dbReference>
<dbReference type="EMBL" id="VTRV01000082">
    <property type="protein sequence ID" value="TZF89518.1"/>
    <property type="molecule type" value="Genomic_DNA"/>
</dbReference>
<evidence type="ECO:0000256" key="1">
    <source>
        <dbReference type="SAM" id="MobiDB-lite"/>
    </source>
</evidence>
<proteinExistence type="predicted"/>
<comment type="caution">
    <text evidence="3">The sequence shown here is derived from an EMBL/GenBank/DDBJ whole genome shotgun (WGS) entry which is preliminary data.</text>
</comment>
<feature type="chain" id="PRO_5022838450" description="Beta propeller domain-containing protein" evidence="2">
    <location>
        <begin position="25"/>
        <end position="621"/>
    </location>
</feature>
<dbReference type="AlphaFoldDB" id="A0A5D8Z3F1"/>
<evidence type="ECO:0008006" key="5">
    <source>
        <dbReference type="Google" id="ProtNLM"/>
    </source>
</evidence>
<organism evidence="3 4">
    <name type="scientific">Cognatilysobacter lacus</name>
    <dbReference type="NCBI Taxonomy" id="1643323"/>
    <lineage>
        <taxon>Bacteria</taxon>
        <taxon>Pseudomonadati</taxon>
        <taxon>Pseudomonadota</taxon>
        <taxon>Gammaproteobacteria</taxon>
        <taxon>Lysobacterales</taxon>
        <taxon>Lysobacteraceae</taxon>
        <taxon>Cognatilysobacter</taxon>
    </lineage>
</organism>
<gene>
    <name evidence="3" type="ORF">FW784_08685</name>
</gene>
<keyword evidence="2" id="KW-0732">Signal</keyword>
<dbReference type="OrthoDB" id="7439267at2"/>
<accession>A0A5D8Z3F1</accession>
<protein>
    <recommendedName>
        <fullName evidence="5">Beta propeller domain-containing protein</fullName>
    </recommendedName>
</protein>
<feature type="compositionally biased region" description="Basic and acidic residues" evidence="1">
    <location>
        <begin position="46"/>
        <end position="60"/>
    </location>
</feature>
<dbReference type="RefSeq" id="WP_149352954.1">
    <property type="nucleotide sequence ID" value="NZ_VTRV01000082.1"/>
</dbReference>
<dbReference type="InterPro" id="IPR019198">
    <property type="entry name" value="Beta_propeller_containing"/>
</dbReference>
<reference evidence="3 4" key="1">
    <citation type="submission" date="2019-08" db="EMBL/GenBank/DDBJ databases">
        <title>Draft genome sequence of Lysobacter sp. UKS-15.</title>
        <authorList>
            <person name="Im W.-T."/>
        </authorList>
    </citation>
    <scope>NUCLEOTIDE SEQUENCE [LARGE SCALE GENOMIC DNA]</scope>
    <source>
        <strain evidence="3 4">UKS-15</strain>
    </source>
</reference>
<dbReference type="Proteomes" id="UP000323164">
    <property type="component" value="Unassembled WGS sequence"/>
</dbReference>
<evidence type="ECO:0000313" key="3">
    <source>
        <dbReference type="EMBL" id="TZF89518.1"/>
    </source>
</evidence>
<evidence type="ECO:0000313" key="4">
    <source>
        <dbReference type="Proteomes" id="UP000323164"/>
    </source>
</evidence>
<evidence type="ECO:0000256" key="2">
    <source>
        <dbReference type="SAM" id="SignalP"/>
    </source>
</evidence>
<feature type="signal peptide" evidence="2">
    <location>
        <begin position="1"/>
        <end position="24"/>
    </location>
</feature>